<keyword evidence="1" id="KW-0472">Membrane</keyword>
<organism evidence="2 3">
    <name type="scientific">Labrys miyagiensis</name>
    <dbReference type="NCBI Taxonomy" id="346912"/>
    <lineage>
        <taxon>Bacteria</taxon>
        <taxon>Pseudomonadati</taxon>
        <taxon>Pseudomonadota</taxon>
        <taxon>Alphaproteobacteria</taxon>
        <taxon>Hyphomicrobiales</taxon>
        <taxon>Xanthobacteraceae</taxon>
        <taxon>Labrys</taxon>
    </lineage>
</organism>
<reference evidence="3" key="1">
    <citation type="journal article" date="2019" name="Int. J. Syst. Evol. Microbiol.">
        <title>The Global Catalogue of Microorganisms (GCM) 10K type strain sequencing project: providing services to taxonomists for standard genome sequencing and annotation.</title>
        <authorList>
            <consortium name="The Broad Institute Genomics Platform"/>
            <consortium name="The Broad Institute Genome Sequencing Center for Infectious Disease"/>
            <person name="Wu L."/>
            <person name="Ma J."/>
        </authorList>
    </citation>
    <scope>NUCLEOTIDE SEQUENCE [LARGE SCALE GENOMIC DNA]</scope>
    <source>
        <strain evidence="3">NBRC 101365</strain>
    </source>
</reference>
<feature type="transmembrane region" description="Helical" evidence="1">
    <location>
        <begin position="6"/>
        <end position="28"/>
    </location>
</feature>
<feature type="transmembrane region" description="Helical" evidence="1">
    <location>
        <begin position="40"/>
        <end position="61"/>
    </location>
</feature>
<dbReference type="EMBL" id="BSPC01000015">
    <property type="protein sequence ID" value="GLS18897.1"/>
    <property type="molecule type" value="Genomic_DNA"/>
</dbReference>
<keyword evidence="3" id="KW-1185">Reference proteome</keyword>
<sequence>MSAETLFQIHLVLGYVAWLLCFGAYILPRLKVMDPFDAQRAIATLHSFRFFGLVFILPGVIGPNLPASFTVFAAYGDLATGVLAMLALITVRMRPLFWLFVIAFNVVGMADLVLDYVHAVEVDLPARAGELGATYAIPILYVPLLMITHVVAFYLLLRSPLRQARRIS</sequence>
<evidence type="ECO:0000313" key="2">
    <source>
        <dbReference type="EMBL" id="GLS18897.1"/>
    </source>
</evidence>
<gene>
    <name evidence="2" type="ORF">GCM10007874_19140</name>
</gene>
<dbReference type="RefSeq" id="WP_284311761.1">
    <property type="nucleotide sequence ID" value="NZ_BSPC01000015.1"/>
</dbReference>
<evidence type="ECO:0000313" key="3">
    <source>
        <dbReference type="Proteomes" id="UP001156882"/>
    </source>
</evidence>
<accession>A0ABQ6CKV4</accession>
<protein>
    <submittedName>
        <fullName evidence="2">Uncharacterized protein</fullName>
    </submittedName>
</protein>
<proteinExistence type="predicted"/>
<feature type="transmembrane region" description="Helical" evidence="1">
    <location>
        <begin position="96"/>
        <end position="114"/>
    </location>
</feature>
<dbReference type="Proteomes" id="UP001156882">
    <property type="component" value="Unassembled WGS sequence"/>
</dbReference>
<evidence type="ECO:0000256" key="1">
    <source>
        <dbReference type="SAM" id="Phobius"/>
    </source>
</evidence>
<name>A0ABQ6CKV4_9HYPH</name>
<feature type="transmembrane region" description="Helical" evidence="1">
    <location>
        <begin position="67"/>
        <end position="89"/>
    </location>
</feature>
<feature type="transmembrane region" description="Helical" evidence="1">
    <location>
        <begin position="134"/>
        <end position="157"/>
    </location>
</feature>
<keyword evidence="1" id="KW-1133">Transmembrane helix</keyword>
<keyword evidence="1" id="KW-0812">Transmembrane</keyword>
<comment type="caution">
    <text evidence="2">The sequence shown here is derived from an EMBL/GenBank/DDBJ whole genome shotgun (WGS) entry which is preliminary data.</text>
</comment>